<evidence type="ECO:0000256" key="2">
    <source>
        <dbReference type="ARBA" id="ARBA00023015"/>
    </source>
</evidence>
<dbReference type="Gene3D" id="1.10.20.10">
    <property type="entry name" value="Histone, subunit A"/>
    <property type="match status" value="1"/>
</dbReference>
<sequence>MLSSRKAARSRQRLFVSDLKSLLFAFGDCSSPNVETIHFLEDVLTSYLLDIMMQANQVRLAQGRNKLKVDDLRFALRRDSVKLGRLHDLLKMDSEISKAKKLFE</sequence>
<keyword evidence="8" id="KW-1185">Reference proteome</keyword>
<organism evidence="7 8">
    <name type="scientific">[Candida] arabinofermentans NRRL YB-2248</name>
    <dbReference type="NCBI Taxonomy" id="983967"/>
    <lineage>
        <taxon>Eukaryota</taxon>
        <taxon>Fungi</taxon>
        <taxon>Dikarya</taxon>
        <taxon>Ascomycota</taxon>
        <taxon>Saccharomycotina</taxon>
        <taxon>Pichiomycetes</taxon>
        <taxon>Pichiales</taxon>
        <taxon>Pichiaceae</taxon>
        <taxon>Ogataea</taxon>
        <taxon>Ogataea/Candida clade</taxon>
    </lineage>
</organism>
<accession>A0A1E4SV97</accession>
<dbReference type="PANTHER" id="PTHR11380:SF5">
    <property type="entry name" value="TRANSCRIPTION INITIATION FACTOR TFIID SUBUNIT 13"/>
    <property type="match status" value="1"/>
</dbReference>
<protein>
    <recommendedName>
        <fullName evidence="6">Transcription initiation factor TFIID subunit 13</fullName>
    </recommendedName>
</protein>
<evidence type="ECO:0000313" key="8">
    <source>
        <dbReference type="Proteomes" id="UP000094801"/>
    </source>
</evidence>
<evidence type="ECO:0000256" key="5">
    <source>
        <dbReference type="ARBA" id="ARBA00038392"/>
    </source>
</evidence>
<dbReference type="PANTHER" id="PTHR11380">
    <property type="entry name" value="TRANSCRIPTION INITIATION FACTOR TFIID/SUPT3-RELATED"/>
    <property type="match status" value="1"/>
</dbReference>
<dbReference type="OrthoDB" id="10266074at2759"/>
<dbReference type="Proteomes" id="UP000094801">
    <property type="component" value="Unassembled WGS sequence"/>
</dbReference>
<proteinExistence type="inferred from homology"/>
<dbReference type="InterPro" id="IPR009072">
    <property type="entry name" value="Histone-fold"/>
</dbReference>
<dbReference type="EMBL" id="KV453864">
    <property type="protein sequence ID" value="ODV83423.1"/>
    <property type="molecule type" value="Genomic_DNA"/>
</dbReference>
<dbReference type="InterPro" id="IPR003195">
    <property type="entry name" value="TFIID_TAF13"/>
</dbReference>
<comment type="subcellular location">
    <subcellularLocation>
        <location evidence="1">Nucleus</location>
    </subcellularLocation>
</comment>
<evidence type="ECO:0000313" key="7">
    <source>
        <dbReference type="EMBL" id="ODV83423.1"/>
    </source>
</evidence>
<dbReference type="GO" id="GO:0005669">
    <property type="term" value="C:transcription factor TFIID complex"/>
    <property type="evidence" value="ECO:0007669"/>
    <property type="project" value="TreeGrafter"/>
</dbReference>
<evidence type="ECO:0000256" key="6">
    <source>
        <dbReference type="ARBA" id="ARBA00040136"/>
    </source>
</evidence>
<comment type="similarity">
    <text evidence="5">Belongs to the TAF13 family.</text>
</comment>
<keyword evidence="3" id="KW-0804">Transcription</keyword>
<dbReference type="Pfam" id="PF02269">
    <property type="entry name" value="TFIID-18kDa"/>
    <property type="match status" value="1"/>
</dbReference>
<evidence type="ECO:0000256" key="3">
    <source>
        <dbReference type="ARBA" id="ARBA00023163"/>
    </source>
</evidence>
<feature type="non-terminal residue" evidence="7">
    <location>
        <position position="104"/>
    </location>
</feature>
<reference evidence="8" key="1">
    <citation type="submission" date="2016-04" db="EMBL/GenBank/DDBJ databases">
        <title>Comparative genomics of biotechnologically important yeasts.</title>
        <authorList>
            <consortium name="DOE Joint Genome Institute"/>
            <person name="Riley R."/>
            <person name="Haridas S."/>
            <person name="Wolfe K.H."/>
            <person name="Lopes M.R."/>
            <person name="Hittinger C.T."/>
            <person name="Goker M."/>
            <person name="Salamov A."/>
            <person name="Wisecaver J."/>
            <person name="Long T.M."/>
            <person name="Aerts A.L."/>
            <person name="Barry K."/>
            <person name="Choi C."/>
            <person name="Clum A."/>
            <person name="Coughlan A.Y."/>
            <person name="Deshpande S."/>
            <person name="Douglass A.P."/>
            <person name="Hanson S.J."/>
            <person name="Klenk H.-P."/>
            <person name="Labutti K."/>
            <person name="Lapidus A."/>
            <person name="Lindquist E."/>
            <person name="Lipzen A."/>
            <person name="Meier-Kolthoff J.P."/>
            <person name="Ohm R.A."/>
            <person name="Otillar R.P."/>
            <person name="Pangilinan J."/>
            <person name="Peng Y."/>
            <person name="Rokas A."/>
            <person name="Rosa C.A."/>
            <person name="Scheuner C."/>
            <person name="Sibirny A.A."/>
            <person name="Slot J.C."/>
            <person name="Stielow J.B."/>
            <person name="Sun H."/>
            <person name="Kurtzman C.P."/>
            <person name="Blackwell M."/>
            <person name="Grigoriev I.V."/>
            <person name="Jeffries T.W."/>
        </authorList>
    </citation>
    <scope>NUCLEOTIDE SEQUENCE [LARGE SCALE GENOMIC DNA]</scope>
    <source>
        <strain evidence="8">NRRL YB-2248</strain>
    </source>
</reference>
<keyword evidence="4" id="KW-0539">Nucleus</keyword>
<evidence type="ECO:0000256" key="1">
    <source>
        <dbReference type="ARBA" id="ARBA00004123"/>
    </source>
</evidence>
<dbReference type="STRING" id="983967.A0A1E4SV97"/>
<dbReference type="AlphaFoldDB" id="A0A1E4SV97"/>
<dbReference type="SUPFAM" id="SSF47113">
    <property type="entry name" value="Histone-fold"/>
    <property type="match status" value="1"/>
</dbReference>
<dbReference type="GO" id="GO:0051123">
    <property type="term" value="P:RNA polymerase II preinitiation complex assembly"/>
    <property type="evidence" value="ECO:0007669"/>
    <property type="project" value="TreeGrafter"/>
</dbReference>
<name>A0A1E4SV97_9ASCO</name>
<keyword evidence="2" id="KW-0805">Transcription regulation</keyword>
<dbReference type="GO" id="GO:0046982">
    <property type="term" value="F:protein heterodimerization activity"/>
    <property type="evidence" value="ECO:0007669"/>
    <property type="project" value="InterPro"/>
</dbReference>
<evidence type="ECO:0000256" key="4">
    <source>
        <dbReference type="ARBA" id="ARBA00023242"/>
    </source>
</evidence>
<gene>
    <name evidence="7" type="ORF">CANARDRAFT_180591</name>
</gene>